<reference evidence="1 2" key="1">
    <citation type="submission" date="2015-11" db="EMBL/GenBank/DDBJ databases">
        <title>Genomic analysis of 38 Legionella species identifies large and diverse effector repertoires.</title>
        <authorList>
            <person name="Burstein D."/>
            <person name="Amaro F."/>
            <person name="Zusman T."/>
            <person name="Lifshitz Z."/>
            <person name="Cohen O."/>
            <person name="Gilbert J.A."/>
            <person name="Pupko T."/>
            <person name="Shuman H.A."/>
            <person name="Segal G."/>
        </authorList>
    </citation>
    <scope>NUCLEOTIDE SEQUENCE [LARGE SCALE GENOMIC DNA]</scope>
    <source>
        <strain evidence="1 2">PX-1-G2-E2</strain>
    </source>
</reference>
<dbReference type="AlphaFoldDB" id="A0A0W0W0A8"/>
<accession>A0A0W0W0A8</accession>
<name>A0A0W0W0A8_9GAMM</name>
<protein>
    <submittedName>
        <fullName evidence="1">Uncharacterized protein</fullName>
    </submittedName>
</protein>
<proteinExistence type="predicted"/>
<dbReference type="Proteomes" id="UP000054908">
    <property type="component" value="Unassembled WGS sequence"/>
</dbReference>
<comment type="caution">
    <text evidence="1">The sequence shown here is derived from an EMBL/GenBank/DDBJ whole genome shotgun (WGS) entry which is preliminary data.</text>
</comment>
<keyword evidence="2" id="KW-1185">Reference proteome</keyword>
<evidence type="ECO:0000313" key="1">
    <source>
        <dbReference type="EMBL" id="KTD25956.1"/>
    </source>
</evidence>
<gene>
    <name evidence="1" type="ORF">Lmac_1727</name>
</gene>
<organism evidence="1 2">
    <name type="scientific">Legionella maceachernii</name>
    <dbReference type="NCBI Taxonomy" id="466"/>
    <lineage>
        <taxon>Bacteria</taxon>
        <taxon>Pseudomonadati</taxon>
        <taxon>Pseudomonadota</taxon>
        <taxon>Gammaproteobacteria</taxon>
        <taxon>Legionellales</taxon>
        <taxon>Legionellaceae</taxon>
        <taxon>Legionella</taxon>
    </lineage>
</organism>
<dbReference type="EMBL" id="LNYL01000042">
    <property type="protein sequence ID" value="KTD25956.1"/>
    <property type="molecule type" value="Genomic_DNA"/>
</dbReference>
<dbReference type="STRING" id="466.Lmac_1727"/>
<sequence length="55" mass="6080">MKSEGSAGSASDFNERVGLILTQYTCNAPINFERLVRETPNSVTEIDVTSLEKIF</sequence>
<evidence type="ECO:0000313" key="2">
    <source>
        <dbReference type="Proteomes" id="UP000054908"/>
    </source>
</evidence>
<dbReference type="PATRIC" id="fig|466.6.peg.1818"/>